<dbReference type="PANTHER" id="PTHR45628:SF1">
    <property type="entry name" value="VOLTAGE-DEPENDENT CALCIUM CHANNEL TYPE D SUBUNIT ALPHA-1"/>
    <property type="match status" value="1"/>
</dbReference>
<keyword evidence="9" id="KW-0406">Ion transport</keyword>
<keyword evidence="11" id="KW-0407">Ion channel</keyword>
<keyword evidence="7" id="KW-0851">Voltage-gated channel</keyword>
<evidence type="ECO:0000256" key="10">
    <source>
        <dbReference type="ARBA" id="ARBA00023136"/>
    </source>
</evidence>
<keyword evidence="5 13" id="KW-0812">Transmembrane</keyword>
<evidence type="ECO:0000313" key="15">
    <source>
        <dbReference type="EnsemblMetazoa" id="PPAI007646-PA"/>
    </source>
</evidence>
<dbReference type="InterPro" id="IPR005821">
    <property type="entry name" value="Ion_trans_dom"/>
</dbReference>
<dbReference type="GO" id="GO:0005891">
    <property type="term" value="C:voltage-gated calcium channel complex"/>
    <property type="evidence" value="ECO:0007669"/>
    <property type="project" value="TreeGrafter"/>
</dbReference>
<keyword evidence="3" id="KW-0109">Calcium transport</keyword>
<evidence type="ECO:0000256" key="2">
    <source>
        <dbReference type="ARBA" id="ARBA00022448"/>
    </source>
</evidence>
<accession>A0A1B0DHL2</accession>
<evidence type="ECO:0000256" key="11">
    <source>
        <dbReference type="ARBA" id="ARBA00023303"/>
    </source>
</evidence>
<keyword evidence="4" id="KW-0107">Calcium channel</keyword>
<organism evidence="15 16">
    <name type="scientific">Phlebotomus papatasi</name>
    <name type="common">Sandfly</name>
    <dbReference type="NCBI Taxonomy" id="29031"/>
    <lineage>
        <taxon>Eukaryota</taxon>
        <taxon>Metazoa</taxon>
        <taxon>Ecdysozoa</taxon>
        <taxon>Arthropoda</taxon>
        <taxon>Hexapoda</taxon>
        <taxon>Insecta</taxon>
        <taxon>Pterygota</taxon>
        <taxon>Neoptera</taxon>
        <taxon>Endopterygota</taxon>
        <taxon>Diptera</taxon>
        <taxon>Nematocera</taxon>
        <taxon>Psychodoidea</taxon>
        <taxon>Psychodidae</taxon>
        <taxon>Phlebotomus</taxon>
        <taxon>Phlebotomus</taxon>
    </lineage>
</organism>
<feature type="transmembrane region" description="Helical" evidence="13">
    <location>
        <begin position="118"/>
        <end position="138"/>
    </location>
</feature>
<dbReference type="AlphaFoldDB" id="A0A1B0DHL2"/>
<keyword evidence="8 13" id="KW-1133">Transmembrane helix</keyword>
<evidence type="ECO:0000256" key="5">
    <source>
        <dbReference type="ARBA" id="ARBA00022692"/>
    </source>
</evidence>
<evidence type="ECO:0000256" key="1">
    <source>
        <dbReference type="ARBA" id="ARBA00004141"/>
    </source>
</evidence>
<evidence type="ECO:0000259" key="14">
    <source>
        <dbReference type="Pfam" id="PF00520"/>
    </source>
</evidence>
<dbReference type="EnsemblMetazoa" id="PPAI007646-RA">
    <property type="protein sequence ID" value="PPAI007646-PA"/>
    <property type="gene ID" value="PPAI007646"/>
</dbReference>
<sequence length="183" mass="20380">MTTAPEAVNTEPVAQDPGSPQPAPMTSEDGGAAAPKSPPKKPVRRGGKPQPDRPVRALFCLGLKNPIRKLCIDIVEWKPFEWLILITIFANCIALAVYTPYPNSDSNTTNAALEKIEYIFLVIFTAECVMKLVAYGFIMHPGAYLRNGWNLLDFTIVVRSGNQHLPDCPQQWPRRRSEGYLKD</sequence>
<evidence type="ECO:0000256" key="13">
    <source>
        <dbReference type="SAM" id="Phobius"/>
    </source>
</evidence>
<evidence type="ECO:0000256" key="3">
    <source>
        <dbReference type="ARBA" id="ARBA00022568"/>
    </source>
</evidence>
<dbReference type="Proteomes" id="UP000092462">
    <property type="component" value="Unassembled WGS sequence"/>
</dbReference>
<evidence type="ECO:0000256" key="4">
    <source>
        <dbReference type="ARBA" id="ARBA00022673"/>
    </source>
</evidence>
<dbReference type="VEuPathDB" id="VectorBase:PPAPM1_011944"/>
<comment type="subcellular location">
    <subcellularLocation>
        <location evidence="1">Membrane</location>
        <topology evidence="1">Multi-pass membrane protein</topology>
    </subcellularLocation>
</comment>
<dbReference type="EMBL" id="AJVK01061266">
    <property type="status" value="NOT_ANNOTATED_CDS"/>
    <property type="molecule type" value="Genomic_DNA"/>
</dbReference>
<evidence type="ECO:0000256" key="6">
    <source>
        <dbReference type="ARBA" id="ARBA00022837"/>
    </source>
</evidence>
<name>A0A1B0DHL2_PHLPP</name>
<feature type="domain" description="Ion transport" evidence="14">
    <location>
        <begin position="78"/>
        <end position="158"/>
    </location>
</feature>
<evidence type="ECO:0000256" key="7">
    <source>
        <dbReference type="ARBA" id="ARBA00022882"/>
    </source>
</evidence>
<keyword evidence="6" id="KW-0106">Calcium</keyword>
<evidence type="ECO:0000256" key="8">
    <source>
        <dbReference type="ARBA" id="ARBA00022989"/>
    </source>
</evidence>
<reference evidence="15" key="1">
    <citation type="submission" date="2022-08" db="UniProtKB">
        <authorList>
            <consortium name="EnsemblMetazoa"/>
        </authorList>
    </citation>
    <scope>IDENTIFICATION</scope>
    <source>
        <strain evidence="15">Israel</strain>
    </source>
</reference>
<dbReference type="Gene3D" id="1.20.120.350">
    <property type="entry name" value="Voltage-gated potassium channels. Chain C"/>
    <property type="match status" value="1"/>
</dbReference>
<dbReference type="Pfam" id="PF00520">
    <property type="entry name" value="Ion_trans"/>
    <property type="match status" value="1"/>
</dbReference>
<dbReference type="VEuPathDB" id="VectorBase:PPAI007646"/>
<dbReference type="PANTHER" id="PTHR45628">
    <property type="entry name" value="VOLTAGE-DEPENDENT CALCIUM CHANNEL TYPE A SUBUNIT ALPHA-1"/>
    <property type="match status" value="1"/>
</dbReference>
<dbReference type="SUPFAM" id="SSF81324">
    <property type="entry name" value="Voltage-gated potassium channels"/>
    <property type="match status" value="1"/>
</dbReference>
<dbReference type="GO" id="GO:0008331">
    <property type="term" value="F:high voltage-gated calcium channel activity"/>
    <property type="evidence" value="ECO:0007669"/>
    <property type="project" value="TreeGrafter"/>
</dbReference>
<keyword evidence="2" id="KW-0813">Transport</keyword>
<dbReference type="InterPro" id="IPR050599">
    <property type="entry name" value="VDCC_alpha-1_subunit"/>
</dbReference>
<evidence type="ECO:0000256" key="12">
    <source>
        <dbReference type="SAM" id="MobiDB-lite"/>
    </source>
</evidence>
<feature type="compositionally biased region" description="Basic residues" evidence="12">
    <location>
        <begin position="38"/>
        <end position="47"/>
    </location>
</feature>
<protein>
    <recommendedName>
        <fullName evidence="14">Ion transport domain-containing protein</fullName>
    </recommendedName>
</protein>
<evidence type="ECO:0000256" key="9">
    <source>
        <dbReference type="ARBA" id="ARBA00023065"/>
    </source>
</evidence>
<feature type="transmembrane region" description="Helical" evidence="13">
    <location>
        <begin position="80"/>
        <end position="98"/>
    </location>
</feature>
<evidence type="ECO:0000313" key="16">
    <source>
        <dbReference type="Proteomes" id="UP000092462"/>
    </source>
</evidence>
<keyword evidence="16" id="KW-1185">Reference proteome</keyword>
<keyword evidence="10 13" id="KW-0472">Membrane</keyword>
<proteinExistence type="predicted"/>
<dbReference type="InterPro" id="IPR027359">
    <property type="entry name" value="Volt_channel_dom_sf"/>
</dbReference>
<feature type="region of interest" description="Disordered" evidence="12">
    <location>
        <begin position="1"/>
        <end position="51"/>
    </location>
</feature>
<dbReference type="GO" id="GO:0098703">
    <property type="term" value="P:calcium ion import across plasma membrane"/>
    <property type="evidence" value="ECO:0007669"/>
    <property type="project" value="TreeGrafter"/>
</dbReference>